<gene>
    <name evidence="2" type="ORF">B5M45_02600</name>
</gene>
<dbReference type="InterPro" id="IPR006076">
    <property type="entry name" value="FAD-dep_OxRdtase"/>
</dbReference>
<sequence>MSPGNVEFDVAVVGFGAAGACAAIAAAERGARVLVIDREMGGRASALSGGVVYAGGGLYAAGRTAVGVCANSYVSGLSLADCVFSGGRAGGHAAGRGNK</sequence>
<dbReference type="SUPFAM" id="SSF51905">
    <property type="entry name" value="FAD/NAD(P)-binding domain"/>
    <property type="match status" value="1"/>
</dbReference>
<evidence type="ECO:0000313" key="3">
    <source>
        <dbReference type="Proteomes" id="UP000193040"/>
    </source>
</evidence>
<dbReference type="Gene3D" id="3.50.50.60">
    <property type="entry name" value="FAD/NAD(P)-binding domain"/>
    <property type="match status" value="2"/>
</dbReference>
<reference evidence="2 3" key="1">
    <citation type="submission" date="2017-03" db="EMBL/GenBank/DDBJ databases">
        <title>Genomic insights into Mycobacterium simiae human colonization.</title>
        <authorList>
            <person name="Steffani J.L."/>
            <person name="Brunck M.E."/>
            <person name="Cruz E."/>
            <person name="Montiel R."/>
            <person name="Barona F."/>
        </authorList>
    </citation>
    <scope>NUCLEOTIDE SEQUENCE [LARGE SCALE GENOMIC DNA]</scope>
    <source>
        <strain evidence="2 3">MsiGto</strain>
    </source>
</reference>
<dbReference type="AlphaFoldDB" id="A0A1X0YGY6"/>
<dbReference type="Proteomes" id="UP000193040">
    <property type="component" value="Unassembled WGS sequence"/>
</dbReference>
<dbReference type="InterPro" id="IPR036188">
    <property type="entry name" value="FAD/NAD-bd_sf"/>
</dbReference>
<evidence type="ECO:0000259" key="1">
    <source>
        <dbReference type="Pfam" id="PF01266"/>
    </source>
</evidence>
<feature type="domain" description="FAD dependent oxidoreductase" evidence="1">
    <location>
        <begin position="9"/>
        <end position="57"/>
    </location>
</feature>
<dbReference type="Pfam" id="PF01266">
    <property type="entry name" value="DAO"/>
    <property type="match status" value="1"/>
</dbReference>
<comment type="caution">
    <text evidence="2">The sequence shown here is derived from an EMBL/GenBank/DDBJ whole genome shotgun (WGS) entry which is preliminary data.</text>
</comment>
<evidence type="ECO:0000313" key="2">
    <source>
        <dbReference type="EMBL" id="ORJ64356.1"/>
    </source>
</evidence>
<dbReference type="STRING" id="1784.VC42_05040"/>
<name>A0A1X0YGY6_MYCSI</name>
<proteinExistence type="predicted"/>
<accession>A0A1X0YGY6</accession>
<dbReference type="EMBL" id="MZZM01000005">
    <property type="protein sequence ID" value="ORJ64356.1"/>
    <property type="molecule type" value="Genomic_DNA"/>
</dbReference>
<organism evidence="2 3">
    <name type="scientific">Mycobacterium simiae</name>
    <name type="common">Mycobacterium habana</name>
    <dbReference type="NCBI Taxonomy" id="1784"/>
    <lineage>
        <taxon>Bacteria</taxon>
        <taxon>Bacillati</taxon>
        <taxon>Actinomycetota</taxon>
        <taxon>Actinomycetes</taxon>
        <taxon>Mycobacteriales</taxon>
        <taxon>Mycobacteriaceae</taxon>
        <taxon>Mycobacterium</taxon>
        <taxon>Mycobacterium simiae complex</taxon>
    </lineage>
</organism>
<protein>
    <recommendedName>
        <fullName evidence="1">FAD dependent oxidoreductase domain-containing protein</fullName>
    </recommendedName>
</protein>
<keyword evidence="3" id="KW-1185">Reference proteome</keyword>